<dbReference type="CDD" id="cd07333">
    <property type="entry name" value="M48C_bepA_like"/>
    <property type="match status" value="1"/>
</dbReference>
<reference evidence="8 9" key="1">
    <citation type="submission" date="2020-08" db="EMBL/GenBank/DDBJ databases">
        <title>Genomic Encyclopedia of Type Strains, Phase IV (KMG-IV): sequencing the most valuable type-strain genomes for metagenomic binning, comparative biology and taxonomic classification.</title>
        <authorList>
            <person name="Goeker M."/>
        </authorList>
    </citation>
    <scope>NUCLEOTIDE SEQUENCE [LARGE SCALE GENOMIC DNA]</scope>
    <source>
        <strain evidence="8 9">DSM 17976</strain>
    </source>
</reference>
<dbReference type="PANTHER" id="PTHR22726">
    <property type="entry name" value="METALLOENDOPEPTIDASE OMA1"/>
    <property type="match status" value="1"/>
</dbReference>
<dbReference type="Pfam" id="PF01435">
    <property type="entry name" value="Peptidase_M48"/>
    <property type="match status" value="1"/>
</dbReference>
<dbReference type="GO" id="GO:0016020">
    <property type="term" value="C:membrane"/>
    <property type="evidence" value="ECO:0007669"/>
    <property type="project" value="TreeGrafter"/>
</dbReference>
<evidence type="ECO:0000256" key="4">
    <source>
        <dbReference type="ARBA" id="ARBA00022801"/>
    </source>
</evidence>
<keyword evidence="2 8" id="KW-0645">Protease</keyword>
<dbReference type="GO" id="GO:0051603">
    <property type="term" value="P:proteolysis involved in protein catabolic process"/>
    <property type="evidence" value="ECO:0007669"/>
    <property type="project" value="TreeGrafter"/>
</dbReference>
<gene>
    <name evidence="8" type="ORF">FHS57_000355</name>
</gene>
<keyword evidence="3" id="KW-0479">Metal-binding</keyword>
<evidence type="ECO:0000313" key="8">
    <source>
        <dbReference type="EMBL" id="MBB3836373.1"/>
    </source>
</evidence>
<organism evidence="8 9">
    <name type="scientific">Runella defluvii</name>
    <dbReference type="NCBI Taxonomy" id="370973"/>
    <lineage>
        <taxon>Bacteria</taxon>
        <taxon>Pseudomonadati</taxon>
        <taxon>Bacteroidota</taxon>
        <taxon>Cytophagia</taxon>
        <taxon>Cytophagales</taxon>
        <taxon>Spirosomataceae</taxon>
        <taxon>Runella</taxon>
    </lineage>
</organism>
<evidence type="ECO:0000256" key="6">
    <source>
        <dbReference type="ARBA" id="ARBA00023049"/>
    </source>
</evidence>
<name>A0A7W5ZFH5_9BACT</name>
<evidence type="ECO:0000259" key="7">
    <source>
        <dbReference type="Pfam" id="PF01435"/>
    </source>
</evidence>
<keyword evidence="9" id="KW-1185">Reference proteome</keyword>
<accession>A0A7W5ZFH5</accession>
<evidence type="ECO:0000256" key="5">
    <source>
        <dbReference type="ARBA" id="ARBA00022833"/>
    </source>
</evidence>
<sequence length="496" mass="55725">MRKTSHLWLYFATAVALGLQSCSRNPVTGKKEIIFMSQDQEIALGAQSHPSIVATMGLYEDAKLQNFINEKGKSMAAISHRPDLPYQFHIVDSPVVNAFAVPGGYVYFTRGIMAHFNNEAEFMGVLGHEIGHITARHSARQQTSQVLGTVGLMAGMVLSDKVRQMGDQAMQGLQMVLLSYSRAHESESDKIGVGYSSKVGYDAREMAQFFGTIKRISDKSGQAIPTFMSTHPDPGDRFTNVRQMAEEYQKSNPGQYLVERERYLRMIDGIIFGDDPKQGFVENWNFYHPELKFQFPVPRDWQYENSPVQFQMAAKDGKSMMMLTVAEGKTLDEAAQNVVKNYNFKVLENKKTTINGIPTVVMVSQIQQQQQQQQGGQTAPQQAQDPNTVVQVATYLYEYNGMILAMHGMSYAPTFAANLPTFRNVGENFRNLNDPDKLNRKPDRIRIKTVARTASFKDVMKSFGMPDNKLEDLGILNQLQANDQVQQGTLVKIITK</sequence>
<dbReference type="GO" id="GO:0046872">
    <property type="term" value="F:metal ion binding"/>
    <property type="evidence" value="ECO:0007669"/>
    <property type="project" value="UniProtKB-KW"/>
</dbReference>
<protein>
    <submittedName>
        <fullName evidence="8">Putative Zn-dependent protease</fullName>
    </submittedName>
</protein>
<proteinExistence type="predicted"/>
<dbReference type="Proteomes" id="UP000541352">
    <property type="component" value="Unassembled WGS sequence"/>
</dbReference>
<evidence type="ECO:0000256" key="3">
    <source>
        <dbReference type="ARBA" id="ARBA00022723"/>
    </source>
</evidence>
<comment type="caution">
    <text evidence="8">The sequence shown here is derived from an EMBL/GenBank/DDBJ whole genome shotgun (WGS) entry which is preliminary data.</text>
</comment>
<evidence type="ECO:0000256" key="1">
    <source>
        <dbReference type="ARBA" id="ARBA00001947"/>
    </source>
</evidence>
<dbReference type="Gene3D" id="3.30.2010.10">
    <property type="entry name" value="Metalloproteases ('zincins'), catalytic domain"/>
    <property type="match status" value="1"/>
</dbReference>
<dbReference type="EMBL" id="JACIBY010000001">
    <property type="protein sequence ID" value="MBB3836373.1"/>
    <property type="molecule type" value="Genomic_DNA"/>
</dbReference>
<dbReference type="AlphaFoldDB" id="A0A7W5ZFH5"/>
<dbReference type="Gene3D" id="3.40.1000.10">
    <property type="entry name" value="Mog1/PsbP, alpha/beta/alpha sandwich"/>
    <property type="match status" value="1"/>
</dbReference>
<dbReference type="InterPro" id="IPR001915">
    <property type="entry name" value="Peptidase_M48"/>
</dbReference>
<dbReference type="GO" id="GO:0004222">
    <property type="term" value="F:metalloendopeptidase activity"/>
    <property type="evidence" value="ECO:0007669"/>
    <property type="project" value="InterPro"/>
</dbReference>
<dbReference type="PROSITE" id="PS51257">
    <property type="entry name" value="PROKAR_LIPOPROTEIN"/>
    <property type="match status" value="1"/>
</dbReference>
<dbReference type="RefSeq" id="WP_183971135.1">
    <property type="nucleotide sequence ID" value="NZ_JACIBY010000001.1"/>
</dbReference>
<comment type="cofactor">
    <cofactor evidence="1">
        <name>Zn(2+)</name>
        <dbReference type="ChEBI" id="CHEBI:29105"/>
    </cofactor>
</comment>
<keyword evidence="6" id="KW-0482">Metalloprotease</keyword>
<keyword evidence="5" id="KW-0862">Zinc</keyword>
<evidence type="ECO:0000313" key="9">
    <source>
        <dbReference type="Proteomes" id="UP000541352"/>
    </source>
</evidence>
<feature type="domain" description="Peptidase M48" evidence="7">
    <location>
        <begin position="65"/>
        <end position="244"/>
    </location>
</feature>
<dbReference type="InterPro" id="IPR051156">
    <property type="entry name" value="Mito/Outer_Membr_Metalloprot"/>
</dbReference>
<keyword evidence="4" id="KW-0378">Hydrolase</keyword>
<evidence type="ECO:0000256" key="2">
    <source>
        <dbReference type="ARBA" id="ARBA00022670"/>
    </source>
</evidence>
<dbReference type="PANTHER" id="PTHR22726:SF1">
    <property type="entry name" value="METALLOENDOPEPTIDASE OMA1, MITOCHONDRIAL"/>
    <property type="match status" value="1"/>
</dbReference>